<dbReference type="InterPro" id="IPR010026">
    <property type="entry name" value="Phage_holin_LL-H"/>
</dbReference>
<keyword evidence="1" id="KW-1133">Transmembrane helix</keyword>
<accession>A0A6J5Q201</accession>
<reference evidence="2" key="1">
    <citation type="submission" date="2020-05" db="EMBL/GenBank/DDBJ databases">
        <authorList>
            <person name="Chiriac C."/>
            <person name="Salcher M."/>
            <person name="Ghai R."/>
            <person name="Kavagutti S V."/>
        </authorList>
    </citation>
    <scope>NUCLEOTIDE SEQUENCE</scope>
</reference>
<proteinExistence type="predicted"/>
<evidence type="ECO:0000256" key="1">
    <source>
        <dbReference type="SAM" id="Phobius"/>
    </source>
</evidence>
<sequence length="111" mass="12147">MEVFVNALVNAAAPVLVAGGVAAVAWLLKNVNSLVRANTNDKQYTTLTNIVNTVVRAVEQEHWIEDGEVKKNIAYQQIAEHLHKYGVKLDFEVIDSAIEAAVLKEFGASNK</sequence>
<evidence type="ECO:0000313" key="2">
    <source>
        <dbReference type="EMBL" id="CAB4177492.1"/>
    </source>
</evidence>
<organism evidence="2">
    <name type="scientific">uncultured Caudovirales phage</name>
    <dbReference type="NCBI Taxonomy" id="2100421"/>
    <lineage>
        <taxon>Viruses</taxon>
        <taxon>Duplodnaviria</taxon>
        <taxon>Heunggongvirae</taxon>
        <taxon>Uroviricota</taxon>
        <taxon>Caudoviricetes</taxon>
        <taxon>Peduoviridae</taxon>
        <taxon>Maltschvirus</taxon>
        <taxon>Maltschvirus maltsch</taxon>
    </lineage>
</organism>
<gene>
    <name evidence="2" type="ORF">UFOVP1005_10</name>
    <name evidence="3" type="ORF">UFOVP1344_10</name>
    <name evidence="4" type="ORF">UFOVP1602_30</name>
</gene>
<evidence type="ECO:0000313" key="3">
    <source>
        <dbReference type="EMBL" id="CAB4199751.1"/>
    </source>
</evidence>
<dbReference type="EMBL" id="LR797467">
    <property type="protein sequence ID" value="CAB4218445.1"/>
    <property type="molecule type" value="Genomic_DNA"/>
</dbReference>
<evidence type="ECO:0000313" key="4">
    <source>
        <dbReference type="EMBL" id="CAB4218445.1"/>
    </source>
</evidence>
<keyword evidence="1" id="KW-0812">Transmembrane</keyword>
<dbReference type="EMBL" id="LR797299">
    <property type="protein sequence ID" value="CAB4199751.1"/>
    <property type="molecule type" value="Genomic_DNA"/>
</dbReference>
<name>A0A6J5Q201_9CAUD</name>
<keyword evidence="1" id="KW-0472">Membrane</keyword>
<feature type="transmembrane region" description="Helical" evidence="1">
    <location>
        <begin position="6"/>
        <end position="28"/>
    </location>
</feature>
<dbReference type="Pfam" id="PF09682">
    <property type="entry name" value="Phage_holin_6_1"/>
    <property type="match status" value="1"/>
</dbReference>
<dbReference type="EMBL" id="LR796956">
    <property type="protein sequence ID" value="CAB4177492.1"/>
    <property type="molecule type" value="Genomic_DNA"/>
</dbReference>
<protein>
    <submittedName>
        <fullName evidence="2">Phage holin, LL-H family</fullName>
    </submittedName>
</protein>